<sequence>MDEEEDPVVDEVDVFLSKELMENLYLFQHPMRPANKPYTNYRHLSSRMKPKQKKFELDIAVDTNTSCYAHSKGEQIALNVDGTENDEEPLFKSNLMDKQTLSSTDATPVTSRYAVGVMKEGELHLTPVSNIVQFRPSFNYLDQADAKMKKKTDKENGEGDASQDEMEKEEEQKTIKVQFVRQESDIAKARREAPMPSTCRNLNKRLGYLVVTLISMIQDLPKRKKASSVPLSIMKFLSSPCSQKSKADDSAKAQMPNNVLSITQLQSMPLANQVRALLTNAKVMKFSQLLHYLSSSFDANNVLKPLQQVAYLVQGCWVVKSEVLYPKDTSSPNTGVPAEILCRGRDYLMWKFNQNRCVVRKEIASTVKLLSEDVKEILEQMARPKVNQGWEFREEYDHAFVKRYPEIVQRQEFIWNALYQQLSKVLKIPEEKKRSKKKDGPEIVEVVTGPERVKAARKRSRSICHSPTKPNQAKSQDKSEEMERNPRLSADNIPDSSQQDESLNSSNHVQTAQETNKDGNGISANHQEFDSQTEELKKLLRTVIREQFDEHFVMGVSDLRRVFSVKLMELPHKSFLSMGITDRVFEEAALDIGARVLDLPWPPDNSCEKKKLFALTEGKDIYSKYRAELLRLFTEGFRHKRTLLIDQIKTLEEEPLTKHERDKIVK</sequence>
<evidence type="ECO:0000313" key="4">
    <source>
        <dbReference type="Proteomes" id="UP000230750"/>
    </source>
</evidence>
<organism evidence="3 4">
    <name type="scientific">Stichopus japonicus</name>
    <name type="common">Sea cucumber</name>
    <dbReference type="NCBI Taxonomy" id="307972"/>
    <lineage>
        <taxon>Eukaryota</taxon>
        <taxon>Metazoa</taxon>
        <taxon>Echinodermata</taxon>
        <taxon>Eleutherozoa</taxon>
        <taxon>Echinozoa</taxon>
        <taxon>Holothuroidea</taxon>
        <taxon>Aspidochirotacea</taxon>
        <taxon>Aspidochirotida</taxon>
        <taxon>Stichopodidae</taxon>
        <taxon>Apostichopus</taxon>
    </lineage>
</organism>
<evidence type="ECO:0000313" key="3">
    <source>
        <dbReference type="EMBL" id="PIK51495.1"/>
    </source>
</evidence>
<reference evidence="3 4" key="1">
    <citation type="journal article" date="2017" name="PLoS Biol.">
        <title>The sea cucumber genome provides insights into morphological evolution and visceral regeneration.</title>
        <authorList>
            <person name="Zhang X."/>
            <person name="Sun L."/>
            <person name="Yuan J."/>
            <person name="Sun Y."/>
            <person name="Gao Y."/>
            <person name="Zhang L."/>
            <person name="Li S."/>
            <person name="Dai H."/>
            <person name="Hamel J.F."/>
            <person name="Liu C."/>
            <person name="Yu Y."/>
            <person name="Liu S."/>
            <person name="Lin W."/>
            <person name="Guo K."/>
            <person name="Jin S."/>
            <person name="Xu P."/>
            <person name="Storey K.B."/>
            <person name="Huan P."/>
            <person name="Zhang T."/>
            <person name="Zhou Y."/>
            <person name="Zhang J."/>
            <person name="Lin C."/>
            <person name="Li X."/>
            <person name="Xing L."/>
            <person name="Huo D."/>
            <person name="Sun M."/>
            <person name="Wang L."/>
            <person name="Mercier A."/>
            <person name="Li F."/>
            <person name="Yang H."/>
            <person name="Xiang J."/>
        </authorList>
    </citation>
    <scope>NUCLEOTIDE SEQUENCE [LARGE SCALE GENOMIC DNA]</scope>
    <source>
        <strain evidence="3">Shaxun</strain>
        <tissue evidence="3">Muscle</tissue>
    </source>
</reference>
<dbReference type="InterPro" id="IPR045576">
    <property type="entry name" value="RPC5_C"/>
</dbReference>
<name>A0A2G8KU60_STIJA</name>
<dbReference type="InterPro" id="IPR006886">
    <property type="entry name" value="RNA_pol_III_Rpc5"/>
</dbReference>
<feature type="compositionally biased region" description="Polar residues" evidence="1">
    <location>
        <begin position="494"/>
        <end position="514"/>
    </location>
</feature>
<dbReference type="PANTHER" id="PTHR12069">
    <property type="entry name" value="DNA-DIRECTED RNA POLYMERASES III 80 KDA POLYPEPTIDE RNA POLYMERASE III SUBUNIT 5"/>
    <property type="match status" value="1"/>
</dbReference>
<dbReference type="PANTHER" id="PTHR12069:SF0">
    <property type="entry name" value="DNA-DIRECTED RNA POLYMERASE III SUBUNIT RPC5"/>
    <property type="match status" value="1"/>
</dbReference>
<dbReference type="STRING" id="307972.A0A2G8KU60"/>
<evidence type="ECO:0000256" key="1">
    <source>
        <dbReference type="SAM" id="MobiDB-lite"/>
    </source>
</evidence>
<feature type="domain" description="DNA-directed RNA polymerase III subunit RPC5 C-terminal" evidence="2">
    <location>
        <begin position="437"/>
        <end position="666"/>
    </location>
</feature>
<dbReference type="Pfam" id="PF19725">
    <property type="entry name" value="RPC5_C"/>
    <property type="match status" value="1"/>
</dbReference>
<keyword evidence="3" id="KW-0804">Transcription</keyword>
<dbReference type="GO" id="GO:0005666">
    <property type="term" value="C:RNA polymerase III complex"/>
    <property type="evidence" value="ECO:0007669"/>
    <property type="project" value="TreeGrafter"/>
</dbReference>
<dbReference type="OrthoDB" id="340681at2759"/>
<gene>
    <name evidence="3" type="ORF">BSL78_11600</name>
</gene>
<dbReference type="Pfam" id="PF04801">
    <property type="entry name" value="RPC5"/>
    <property type="match status" value="1"/>
</dbReference>
<feature type="region of interest" description="Disordered" evidence="1">
    <location>
        <begin position="431"/>
        <end position="531"/>
    </location>
</feature>
<feature type="non-terminal residue" evidence="3">
    <location>
        <position position="666"/>
    </location>
</feature>
<dbReference type="Proteomes" id="UP000230750">
    <property type="component" value="Unassembled WGS sequence"/>
</dbReference>
<evidence type="ECO:0000259" key="2">
    <source>
        <dbReference type="Pfam" id="PF19725"/>
    </source>
</evidence>
<keyword evidence="4" id="KW-1185">Reference proteome</keyword>
<feature type="compositionally biased region" description="Polar residues" evidence="1">
    <location>
        <begin position="463"/>
        <end position="474"/>
    </location>
</feature>
<dbReference type="EMBL" id="MRZV01000369">
    <property type="protein sequence ID" value="PIK51495.1"/>
    <property type="molecule type" value="Genomic_DNA"/>
</dbReference>
<dbReference type="GO" id="GO:0042797">
    <property type="term" value="P:tRNA transcription by RNA polymerase III"/>
    <property type="evidence" value="ECO:0007669"/>
    <property type="project" value="TreeGrafter"/>
</dbReference>
<dbReference type="AlphaFoldDB" id="A0A2G8KU60"/>
<feature type="region of interest" description="Disordered" evidence="1">
    <location>
        <begin position="149"/>
        <end position="174"/>
    </location>
</feature>
<feature type="compositionally biased region" description="Basic and acidic residues" evidence="1">
    <location>
        <begin position="475"/>
        <end position="486"/>
    </location>
</feature>
<comment type="caution">
    <text evidence="3">The sequence shown here is derived from an EMBL/GenBank/DDBJ whole genome shotgun (WGS) entry which is preliminary data.</text>
</comment>
<keyword evidence="3" id="KW-0240">DNA-directed RNA polymerase</keyword>
<feature type="compositionally biased region" description="Basic and acidic residues" evidence="1">
    <location>
        <begin position="431"/>
        <end position="441"/>
    </location>
</feature>
<proteinExistence type="predicted"/>
<accession>A0A2G8KU60</accession>
<protein>
    <submittedName>
        <fullName evidence="3">Putative DNA-directed RNA polymerase III subunit RPC5-like</fullName>
    </submittedName>
</protein>